<evidence type="ECO:0000256" key="3">
    <source>
        <dbReference type="ARBA" id="ARBA00022475"/>
    </source>
</evidence>
<evidence type="ECO:0000256" key="2">
    <source>
        <dbReference type="ARBA" id="ARBA00022448"/>
    </source>
</evidence>
<gene>
    <name evidence="12" type="ORF">Rai3103_07585</name>
</gene>
<keyword evidence="3" id="KW-1003">Cell membrane</keyword>
<keyword evidence="2" id="KW-0813">Transport</keyword>
<protein>
    <submittedName>
        <fullName evidence="12">Cobalt transporter</fullName>
    </submittedName>
</protein>
<dbReference type="PANTHER" id="PTHR38662">
    <property type="entry name" value="COBALT TRANSPORT PROTEIN CBIN"/>
    <property type="match status" value="1"/>
</dbReference>
<dbReference type="Proteomes" id="UP000386847">
    <property type="component" value="Chromosome"/>
</dbReference>
<evidence type="ECO:0000256" key="9">
    <source>
        <dbReference type="ARBA" id="ARBA00023285"/>
    </source>
</evidence>
<evidence type="ECO:0000313" key="12">
    <source>
        <dbReference type="EMBL" id="QGF23547.1"/>
    </source>
</evidence>
<dbReference type="GO" id="GO:0016020">
    <property type="term" value="C:membrane"/>
    <property type="evidence" value="ECO:0007669"/>
    <property type="project" value="InterPro"/>
</dbReference>
<evidence type="ECO:0000256" key="11">
    <source>
        <dbReference type="SAM" id="Phobius"/>
    </source>
</evidence>
<dbReference type="GO" id="GO:0015087">
    <property type="term" value="F:cobalt ion transmembrane transporter activity"/>
    <property type="evidence" value="ECO:0007669"/>
    <property type="project" value="InterPro"/>
</dbReference>
<evidence type="ECO:0000256" key="1">
    <source>
        <dbReference type="ARBA" id="ARBA00022426"/>
    </source>
</evidence>
<accession>A0A5Q2FCR7</accession>
<evidence type="ECO:0000256" key="4">
    <source>
        <dbReference type="ARBA" id="ARBA00022573"/>
    </source>
</evidence>
<keyword evidence="13" id="KW-1185">Reference proteome</keyword>
<name>A0A5Q2FCR7_9ACTN</name>
<dbReference type="AlphaFoldDB" id="A0A5Q2FCR7"/>
<keyword evidence="7" id="KW-0406">Ion transport</keyword>
<keyword evidence="1" id="KW-0171">Cobalt transport</keyword>
<evidence type="ECO:0000256" key="10">
    <source>
        <dbReference type="SAM" id="MobiDB-lite"/>
    </source>
</evidence>
<feature type="region of interest" description="Disordered" evidence="10">
    <location>
        <begin position="100"/>
        <end position="121"/>
    </location>
</feature>
<dbReference type="InterPro" id="IPR003705">
    <property type="entry name" value="CbiN"/>
</dbReference>
<sequence>MPERRQRAWVTWTLVGVIVVLLVATFTIARAMAPGAQFGGTDSAAVTALAGNGVTPWFQPVFRVGSAEIESGLFAAQAALGGAVLGWAIGRLQSRREIRRLREGRPDAESAAGPAAESREG</sequence>
<keyword evidence="9" id="KW-0170">Cobalt</keyword>
<evidence type="ECO:0000256" key="8">
    <source>
        <dbReference type="ARBA" id="ARBA00023136"/>
    </source>
</evidence>
<keyword evidence="8 11" id="KW-0472">Membrane</keyword>
<evidence type="ECO:0000256" key="5">
    <source>
        <dbReference type="ARBA" id="ARBA00022692"/>
    </source>
</evidence>
<proteinExistence type="predicted"/>
<dbReference type="KEGG" id="rain:Rai3103_07585"/>
<keyword evidence="4" id="KW-0169">Cobalamin biosynthesis</keyword>
<dbReference type="Pfam" id="PF02553">
    <property type="entry name" value="CbiN"/>
    <property type="match status" value="1"/>
</dbReference>
<feature type="transmembrane region" description="Helical" evidence="11">
    <location>
        <begin position="72"/>
        <end position="92"/>
    </location>
</feature>
<evidence type="ECO:0000313" key="13">
    <source>
        <dbReference type="Proteomes" id="UP000386847"/>
    </source>
</evidence>
<evidence type="ECO:0000256" key="7">
    <source>
        <dbReference type="ARBA" id="ARBA00023065"/>
    </source>
</evidence>
<keyword evidence="5 11" id="KW-0812">Transmembrane</keyword>
<dbReference type="EMBL" id="CP045725">
    <property type="protein sequence ID" value="QGF23547.1"/>
    <property type="molecule type" value="Genomic_DNA"/>
</dbReference>
<evidence type="ECO:0000256" key="6">
    <source>
        <dbReference type="ARBA" id="ARBA00022989"/>
    </source>
</evidence>
<keyword evidence="6 11" id="KW-1133">Transmembrane helix</keyword>
<dbReference type="PANTHER" id="PTHR38662:SF1">
    <property type="entry name" value="COBALT TRANSPORT PROTEIN CBIN"/>
    <property type="match status" value="1"/>
</dbReference>
<reference evidence="12 13" key="1">
    <citation type="submission" date="2019-10" db="EMBL/GenBank/DDBJ databases">
        <title>Genomic analysis of Raineyella sp. CBA3103.</title>
        <authorList>
            <person name="Roh S.W."/>
        </authorList>
    </citation>
    <scope>NUCLEOTIDE SEQUENCE [LARGE SCALE GENOMIC DNA]</scope>
    <source>
        <strain evidence="12 13">CBA3103</strain>
    </source>
</reference>
<dbReference type="RefSeq" id="WP_153572078.1">
    <property type="nucleotide sequence ID" value="NZ_CP045725.1"/>
</dbReference>
<dbReference type="GO" id="GO:0009236">
    <property type="term" value="P:cobalamin biosynthetic process"/>
    <property type="evidence" value="ECO:0007669"/>
    <property type="project" value="UniProtKB-KW"/>
</dbReference>
<organism evidence="12 13">
    <name type="scientific">Raineyella fluvialis</name>
    <dbReference type="NCBI Taxonomy" id="2662261"/>
    <lineage>
        <taxon>Bacteria</taxon>
        <taxon>Bacillati</taxon>
        <taxon>Actinomycetota</taxon>
        <taxon>Actinomycetes</taxon>
        <taxon>Propionibacteriales</taxon>
        <taxon>Propionibacteriaceae</taxon>
        <taxon>Raineyella</taxon>
    </lineage>
</organism>
<feature type="transmembrane region" description="Helical" evidence="11">
    <location>
        <begin position="12"/>
        <end position="33"/>
    </location>
</feature>